<reference evidence="6 7" key="1">
    <citation type="journal article" date="2004" name="Nature">
        <title>Genome sequence of the ultrasmall unicellular red alga Cyanidioschyzon merolae 10D.</title>
        <authorList>
            <person name="Matsuzaki M."/>
            <person name="Misumi O."/>
            <person name="Shin-i T."/>
            <person name="Maruyama S."/>
            <person name="Takahara M."/>
            <person name="Miyagishima S."/>
            <person name="Mori T."/>
            <person name="Nishida K."/>
            <person name="Yagisawa F."/>
            <person name="Nishida K."/>
            <person name="Yoshida Y."/>
            <person name="Nishimura Y."/>
            <person name="Nakao S."/>
            <person name="Kobayashi T."/>
            <person name="Momoyama Y."/>
            <person name="Higashiyama T."/>
            <person name="Minoda A."/>
            <person name="Sano M."/>
            <person name="Nomoto H."/>
            <person name="Oishi K."/>
            <person name="Hayashi H."/>
            <person name="Ohta F."/>
            <person name="Nishizaka S."/>
            <person name="Haga S."/>
            <person name="Miura S."/>
            <person name="Morishita T."/>
            <person name="Kabeya Y."/>
            <person name="Terasawa K."/>
            <person name="Suzuki Y."/>
            <person name="Ishii Y."/>
            <person name="Asakawa S."/>
            <person name="Takano H."/>
            <person name="Ohta N."/>
            <person name="Kuroiwa H."/>
            <person name="Tanaka K."/>
            <person name="Shimizu N."/>
            <person name="Sugano S."/>
            <person name="Sato N."/>
            <person name="Nozaki H."/>
            <person name="Ogasawara N."/>
            <person name="Kohara Y."/>
            <person name="Kuroiwa T."/>
        </authorList>
    </citation>
    <scope>NUCLEOTIDE SEQUENCE [LARGE SCALE GENOMIC DNA]</scope>
    <source>
        <strain evidence="6 7">10D</strain>
    </source>
</reference>
<accession>M1VK53</accession>
<dbReference type="InterPro" id="IPR020422">
    <property type="entry name" value="TYR_PHOSPHATASE_DUAL_dom"/>
</dbReference>
<dbReference type="Pfam" id="PF00782">
    <property type="entry name" value="DSPc"/>
    <property type="match status" value="1"/>
</dbReference>
<keyword evidence="3" id="KW-0378">Hydrolase</keyword>
<dbReference type="InterPro" id="IPR029021">
    <property type="entry name" value="Prot-tyrosine_phosphatase-like"/>
</dbReference>
<sequence length="301" mass="33445">MTAGSTRQAAGGYLREPHAPILVVPPALYIGSLETALEVARRGVLYPVQVIVSLGCGDAVRALEDWTRQAPGRFWYEAPDLKDTPDQDLWPILGETVPLIQSAQRERHGVLCHCVSGRSRCLAVVCAYLMHSYGHDFAEAEAILKRSGVEPDMNPGFVLQLQRWKGGRTAIAKASHGLTYMGLCRAWSSEYALDWKTVEQEARCGFVCACCRWCRVPLFRLAEDVVREDARTFQLYAISWMQQSTEVPGAACGVVQSGGGRLRCPGCSRKLGAFRFEPFRDALFLVEKQVVIVRRQWKPGA</sequence>
<dbReference type="STRING" id="280699.M1VK53"/>
<dbReference type="eggNOG" id="KOG1716">
    <property type="taxonomic scope" value="Eukaryota"/>
</dbReference>
<evidence type="ECO:0000256" key="3">
    <source>
        <dbReference type="ARBA" id="ARBA00022801"/>
    </source>
</evidence>
<dbReference type="GeneID" id="16996087"/>
<keyword evidence="4" id="KW-0904">Protein phosphatase</keyword>
<evidence type="ECO:0000313" key="7">
    <source>
        <dbReference type="Proteomes" id="UP000007014"/>
    </source>
</evidence>
<evidence type="ECO:0000259" key="5">
    <source>
        <dbReference type="SMART" id="SM00195"/>
    </source>
</evidence>
<dbReference type="Proteomes" id="UP000007014">
    <property type="component" value="Chromosome 16"/>
</dbReference>
<dbReference type="InterPro" id="IPR000340">
    <property type="entry name" value="Dual-sp_phosphatase_cat-dom"/>
</dbReference>
<dbReference type="GO" id="GO:0008138">
    <property type="term" value="F:protein tyrosine/serine/threonine phosphatase activity"/>
    <property type="evidence" value="ECO:0007669"/>
    <property type="project" value="TreeGrafter"/>
</dbReference>
<dbReference type="PANTHER" id="PTHR45848">
    <property type="entry name" value="DUAL SPECIFICITY PROTEIN PHOSPHATASE 12 FAMILY MEMBER"/>
    <property type="match status" value="1"/>
</dbReference>
<dbReference type="SMART" id="SM00195">
    <property type="entry name" value="DSPc"/>
    <property type="match status" value="1"/>
</dbReference>
<dbReference type="PANTHER" id="PTHR45848:SF4">
    <property type="entry name" value="DUAL SPECIFICITY PROTEIN PHOSPHATASE 12"/>
    <property type="match status" value="1"/>
</dbReference>
<dbReference type="Gramene" id="CMP161CT">
    <property type="protein sequence ID" value="CMP161CT"/>
    <property type="gene ID" value="CMP161C"/>
</dbReference>
<protein>
    <recommendedName>
        <fullName evidence="2">protein-tyrosine-phosphatase</fullName>
        <ecNumber evidence="2">3.1.3.48</ecNumber>
    </recommendedName>
</protein>
<feature type="domain" description="Tyrosine-protein phosphatase" evidence="5">
    <location>
        <begin position="20"/>
        <end position="167"/>
    </location>
</feature>
<proteinExistence type="inferred from homology"/>
<dbReference type="RefSeq" id="XP_005537829.1">
    <property type="nucleotide sequence ID" value="XM_005537772.1"/>
</dbReference>
<dbReference type="CDD" id="cd14498">
    <property type="entry name" value="DSP"/>
    <property type="match status" value="1"/>
</dbReference>
<evidence type="ECO:0000256" key="4">
    <source>
        <dbReference type="ARBA" id="ARBA00022912"/>
    </source>
</evidence>
<dbReference type="Gene3D" id="3.90.190.10">
    <property type="entry name" value="Protein tyrosine phosphatase superfamily"/>
    <property type="match status" value="1"/>
</dbReference>
<gene>
    <name evidence="6" type="ORF">CYME_CMP161C</name>
</gene>
<dbReference type="GO" id="GO:0004725">
    <property type="term" value="F:protein tyrosine phosphatase activity"/>
    <property type="evidence" value="ECO:0007669"/>
    <property type="project" value="UniProtKB-EC"/>
</dbReference>
<dbReference type="AlphaFoldDB" id="M1VK53"/>
<reference evidence="6 7" key="2">
    <citation type="journal article" date="2007" name="BMC Biol.">
        <title>A 100%-complete sequence reveals unusually simple genomic features in the hot-spring red alga Cyanidioschyzon merolae.</title>
        <authorList>
            <person name="Nozaki H."/>
            <person name="Takano H."/>
            <person name="Misumi O."/>
            <person name="Terasawa K."/>
            <person name="Matsuzaki M."/>
            <person name="Maruyama S."/>
            <person name="Nishida K."/>
            <person name="Yagisawa F."/>
            <person name="Yoshida Y."/>
            <person name="Fujiwara T."/>
            <person name="Takio S."/>
            <person name="Tamura K."/>
            <person name="Chung S.J."/>
            <person name="Nakamura S."/>
            <person name="Kuroiwa H."/>
            <person name="Tanaka K."/>
            <person name="Sato N."/>
            <person name="Kuroiwa T."/>
        </authorList>
    </citation>
    <scope>NUCLEOTIDE SEQUENCE [LARGE SCALE GENOMIC DNA]</scope>
    <source>
        <strain evidence="6 7">10D</strain>
    </source>
</reference>
<dbReference type="HOGENOM" id="CLU_023312_1_0_1"/>
<dbReference type="EMBL" id="AP006498">
    <property type="protein sequence ID" value="BAM81793.1"/>
    <property type="molecule type" value="Genomic_DNA"/>
</dbReference>
<name>M1VK53_CYAM1</name>
<evidence type="ECO:0000256" key="1">
    <source>
        <dbReference type="ARBA" id="ARBA00008601"/>
    </source>
</evidence>
<evidence type="ECO:0000256" key="2">
    <source>
        <dbReference type="ARBA" id="ARBA00013064"/>
    </source>
</evidence>
<organism evidence="6 7">
    <name type="scientific">Cyanidioschyzon merolae (strain NIES-3377 / 10D)</name>
    <name type="common">Unicellular red alga</name>
    <dbReference type="NCBI Taxonomy" id="280699"/>
    <lineage>
        <taxon>Eukaryota</taxon>
        <taxon>Rhodophyta</taxon>
        <taxon>Bangiophyceae</taxon>
        <taxon>Cyanidiales</taxon>
        <taxon>Cyanidiaceae</taxon>
        <taxon>Cyanidioschyzon</taxon>
    </lineage>
</organism>
<comment type="similarity">
    <text evidence="1">Belongs to the protein-tyrosine phosphatase family. Non-receptor class dual specificity subfamily.</text>
</comment>
<dbReference type="KEGG" id="cme:CYME_CMP161C"/>
<evidence type="ECO:0000313" key="6">
    <source>
        <dbReference type="EMBL" id="BAM81793.1"/>
    </source>
</evidence>
<dbReference type="EC" id="3.1.3.48" evidence="2"/>
<dbReference type="SUPFAM" id="SSF52799">
    <property type="entry name" value="(Phosphotyrosine protein) phosphatases II"/>
    <property type="match status" value="1"/>
</dbReference>
<dbReference type="OrthoDB" id="2017893at2759"/>
<keyword evidence="7" id="KW-1185">Reference proteome</keyword>